<reference evidence="1 2" key="1">
    <citation type="submission" date="2019-06" db="EMBL/GenBank/DDBJ databases">
        <title>Whole genome shotgun sequence of Streptomyces spinoverrucosus NBRC 14228.</title>
        <authorList>
            <person name="Hosoyama A."/>
            <person name="Uohara A."/>
            <person name="Ohji S."/>
            <person name="Ichikawa N."/>
        </authorList>
    </citation>
    <scope>NUCLEOTIDE SEQUENCE [LARGE SCALE GENOMIC DNA]</scope>
    <source>
        <strain evidence="1 2">NBRC 14228</strain>
    </source>
</reference>
<sequence>MAADATTTGDHLPFHRLPAADVEALARGEGDDAVVRALLGAERSRRLLLLRALDNALTRNEATSLVHADAWALLERAQRAAPDVFEDVLMSPSTGMWVSLAVRAARGRAPGEEQAPSWVVTGYLSALAAAAAARAGVDFSITVPVRHGMVLLPTLGCAVLPERQPWSTARVTGHAGRLRITGAGEDVEVVSGREVRGPSWLPVRRLTLGAGGAVKHLVLEELDPYRTFPRPSEPRPMPEAEAASWSALLADAWEIVRRDDPVTAGAMRRGLMSVAPTPVRERFRPYSCTASAAFGGVVASRPDDAVQLAATLVHEFQHIKLGALINLGPLTEPPHGPDAPEELFYAPWRDDPRPLGGLLQGIYAFLGVARFWRAHRHTADPAYVSPAHFEFALWRGQVWSVLNEVHGHAMLTPLGRYLLERLRERCARWMTEEVPAEELRLAEWVAADHRSRWRAHHLHPPAEAVEEAVRDWRHGAARPPSALAAVPALVPDSEVRFLDTAAVLARHHLTDPEGAVRTPPVEGADPADALLIAGRHEAAREAYAARLSGKEAPVSAWAGLGRALSPDPSHEVAARLLLNHPERARAVQDALLTTTGHAADPVRLAQWLGQDLAD</sequence>
<dbReference type="EMBL" id="BJND01000041">
    <property type="protein sequence ID" value="GEC07621.1"/>
    <property type="molecule type" value="Genomic_DNA"/>
</dbReference>
<name>A0A4Y3VPB8_9ACTN</name>
<evidence type="ECO:0000313" key="2">
    <source>
        <dbReference type="Proteomes" id="UP000317881"/>
    </source>
</evidence>
<dbReference type="InterPro" id="IPR026337">
    <property type="entry name" value="AKG_HExxH"/>
</dbReference>
<comment type="caution">
    <text evidence="1">The sequence shown here is derived from an EMBL/GenBank/DDBJ whole genome shotgun (WGS) entry which is preliminary data.</text>
</comment>
<dbReference type="AlphaFoldDB" id="A0A4Y3VPB8"/>
<dbReference type="NCBIfam" id="TIGR04267">
    <property type="entry name" value="mod_HExxH"/>
    <property type="match status" value="1"/>
</dbReference>
<protein>
    <submittedName>
        <fullName evidence="1">HEXXH motif domain-containing protein</fullName>
    </submittedName>
</protein>
<keyword evidence="2" id="KW-1185">Reference proteome</keyword>
<dbReference type="OrthoDB" id="796761at2"/>
<evidence type="ECO:0000313" key="1">
    <source>
        <dbReference type="EMBL" id="GEC07621.1"/>
    </source>
</evidence>
<accession>A0A4Y3VPB8</accession>
<proteinExistence type="predicted"/>
<gene>
    <name evidence="1" type="ORF">SSP24_52760</name>
</gene>
<organism evidence="1 2">
    <name type="scientific">Streptomyces spinoverrucosus</name>
    <dbReference type="NCBI Taxonomy" id="284043"/>
    <lineage>
        <taxon>Bacteria</taxon>
        <taxon>Bacillati</taxon>
        <taxon>Actinomycetota</taxon>
        <taxon>Actinomycetes</taxon>
        <taxon>Kitasatosporales</taxon>
        <taxon>Streptomycetaceae</taxon>
        <taxon>Streptomyces</taxon>
    </lineage>
</organism>
<dbReference type="Proteomes" id="UP000317881">
    <property type="component" value="Unassembled WGS sequence"/>
</dbReference>
<dbReference type="RefSeq" id="WP_141312171.1">
    <property type="nucleotide sequence ID" value="NZ_BJND01000041.1"/>
</dbReference>